<dbReference type="InterPro" id="IPR008928">
    <property type="entry name" value="6-hairpin_glycosidase_sf"/>
</dbReference>
<gene>
    <name evidence="3" type="ORF">LX83_003345</name>
</gene>
<keyword evidence="4" id="KW-1185">Reference proteome</keyword>
<organism evidence="3 4">
    <name type="scientific">Goodfellowiella coeruleoviolacea</name>
    <dbReference type="NCBI Taxonomy" id="334858"/>
    <lineage>
        <taxon>Bacteria</taxon>
        <taxon>Bacillati</taxon>
        <taxon>Actinomycetota</taxon>
        <taxon>Actinomycetes</taxon>
        <taxon>Pseudonocardiales</taxon>
        <taxon>Pseudonocardiaceae</taxon>
        <taxon>Goodfellowiella</taxon>
    </lineage>
</organism>
<dbReference type="Gene3D" id="1.50.10.10">
    <property type="match status" value="1"/>
</dbReference>
<evidence type="ECO:0000256" key="1">
    <source>
        <dbReference type="SAM" id="SignalP"/>
    </source>
</evidence>
<feature type="signal peptide" evidence="1">
    <location>
        <begin position="1"/>
        <end position="28"/>
    </location>
</feature>
<dbReference type="EMBL" id="JAMTCK010000007">
    <property type="protein sequence ID" value="MCP2166477.1"/>
    <property type="molecule type" value="Genomic_DNA"/>
</dbReference>
<proteinExistence type="predicted"/>
<evidence type="ECO:0000313" key="3">
    <source>
        <dbReference type="EMBL" id="MCP2166477.1"/>
    </source>
</evidence>
<dbReference type="InterPro" id="IPR006311">
    <property type="entry name" value="TAT_signal"/>
</dbReference>
<dbReference type="InterPro" id="IPR054363">
    <property type="entry name" value="GH95_cat"/>
</dbReference>
<dbReference type="InterPro" id="IPR012341">
    <property type="entry name" value="6hp_glycosidase-like_sf"/>
</dbReference>
<comment type="caution">
    <text evidence="3">The sequence shown here is derived from an EMBL/GenBank/DDBJ whole genome shotgun (WGS) entry which is preliminary data.</text>
</comment>
<reference evidence="3" key="1">
    <citation type="submission" date="2022-06" db="EMBL/GenBank/DDBJ databases">
        <title>Genomic Encyclopedia of Archaeal and Bacterial Type Strains, Phase II (KMG-II): from individual species to whole genera.</title>
        <authorList>
            <person name="Goeker M."/>
        </authorList>
    </citation>
    <scope>NUCLEOTIDE SEQUENCE</scope>
    <source>
        <strain evidence="3">DSM 43935</strain>
    </source>
</reference>
<dbReference type="GO" id="GO:0005975">
    <property type="term" value="P:carbohydrate metabolic process"/>
    <property type="evidence" value="ECO:0007669"/>
    <property type="project" value="InterPro"/>
</dbReference>
<dbReference type="AlphaFoldDB" id="A0AAE3KH52"/>
<sequence length="718" mass="79465">MVINRRGFLAGTAGGLATTGLLATPALAGPAASSAPAGGGRIDRRAVVSRHDVVRTASDPQVPVQVGNGGFAFGADITGLQTFVPFATMSDWGWHSDALPPGERPENFTGVEWETHGRMVRYPMEDPAHPELSSWLRANPHRINLGRVGLLLRRADGSAVTEADLTDRHQRLDLWTGTLHSEFTVDGARVSVRTCVHPELDALAVRIASPLVADGRLGVFLDFPYANGKDKFSAPYVGIWDQPEAHSTELHRRGEHAATITHRLDDTGYAVGLAWRADADVSPVDGQPHRYLVTAGRGQILDLTCLFTPARVDGVPSAEQVAEASARQWPRFWNSGGVIDLSDSRDPRWRELERRIVLGQYTMLVNETGDTPPQESGLANNGWYGKFHLEMLFWHAAHHALWDRWPLVNPMLDSYRQLLPSARETARQQGYAGARWPKMIDPSGRTSPGEINALLIWQQPHPVFFAELDYRAHPTRATLLKWRDVITATADFMASYAFDEGGRYVLGPPLHVVSENTEPRTTVNPAFELSYWRFGLRVAQQWRTRLGMGRDRRWDAVLRGLAPLPVQDGRYVLYEGVENMWTDYNFEHPALSGLYGWLPGDGVDLPTVRATADKIHQVWRFAEGWGWDFPMLAMNAARLGDGERAIEYLLHEQFEFKDTGLPTGGAKVPLPYFPGTGGLLYAVAAMCAGWGTGGPGHAPGFPANGRWTVRWEGLRPAI</sequence>
<dbReference type="Pfam" id="PF22124">
    <property type="entry name" value="Glyco_hydro_95_cat"/>
    <property type="match status" value="1"/>
</dbReference>
<evidence type="ECO:0000259" key="2">
    <source>
        <dbReference type="Pfam" id="PF22124"/>
    </source>
</evidence>
<name>A0AAE3KH52_9PSEU</name>
<dbReference type="Proteomes" id="UP001206128">
    <property type="component" value="Unassembled WGS sequence"/>
</dbReference>
<keyword evidence="1" id="KW-0732">Signal</keyword>
<protein>
    <recommendedName>
        <fullName evidence="2">Glycosyl hydrolase family 95 catalytic domain-containing protein</fullName>
    </recommendedName>
</protein>
<dbReference type="PROSITE" id="PS51318">
    <property type="entry name" value="TAT"/>
    <property type="match status" value="1"/>
</dbReference>
<accession>A0AAE3KH52</accession>
<dbReference type="RefSeq" id="WP_253772385.1">
    <property type="nucleotide sequence ID" value="NZ_JAMTCK010000007.1"/>
</dbReference>
<evidence type="ECO:0000313" key="4">
    <source>
        <dbReference type="Proteomes" id="UP001206128"/>
    </source>
</evidence>
<dbReference type="SUPFAM" id="SSF48208">
    <property type="entry name" value="Six-hairpin glycosidases"/>
    <property type="match status" value="1"/>
</dbReference>
<feature type="domain" description="Glycosyl hydrolase family 95 catalytic" evidence="2">
    <location>
        <begin position="383"/>
        <end position="649"/>
    </location>
</feature>
<feature type="chain" id="PRO_5042275101" description="Glycosyl hydrolase family 95 catalytic domain-containing protein" evidence="1">
    <location>
        <begin position="29"/>
        <end position="718"/>
    </location>
</feature>